<accession>A0A418E8L2</accession>
<dbReference type="AlphaFoldDB" id="A0A418E8L2"/>
<feature type="region of interest" description="Disordered" evidence="1">
    <location>
        <begin position="1"/>
        <end position="54"/>
    </location>
</feature>
<comment type="caution">
    <text evidence="2">The sequence shown here is derived from an EMBL/GenBank/DDBJ whole genome shotgun (WGS) entry which is preliminary data.</text>
</comment>
<protein>
    <submittedName>
        <fullName evidence="2">Uncharacterized protein</fullName>
    </submittedName>
</protein>
<sequence>NTVDTATLKPSPANCGGVDNSKYPNNDFGYGRINANKASSTSSTPVPSTTKPVC</sequence>
<organism evidence="2 3">
    <name type="scientific">Aphanomyces astaci</name>
    <name type="common">Crayfish plague agent</name>
    <dbReference type="NCBI Taxonomy" id="112090"/>
    <lineage>
        <taxon>Eukaryota</taxon>
        <taxon>Sar</taxon>
        <taxon>Stramenopiles</taxon>
        <taxon>Oomycota</taxon>
        <taxon>Saprolegniomycetes</taxon>
        <taxon>Saprolegniales</taxon>
        <taxon>Verrucalvaceae</taxon>
        <taxon>Aphanomyces</taxon>
    </lineage>
</organism>
<name>A0A418E8L2_APHAT</name>
<proteinExistence type="predicted"/>
<reference evidence="2 3" key="1">
    <citation type="submission" date="2018-08" db="EMBL/GenBank/DDBJ databases">
        <title>Aphanomyces genome sequencing and annotation.</title>
        <authorList>
            <person name="Minardi D."/>
            <person name="Oidtmann B."/>
            <person name="Van Der Giezen M."/>
            <person name="Studholme D.J."/>
        </authorList>
    </citation>
    <scope>NUCLEOTIDE SEQUENCE [LARGE SCALE GENOMIC DNA]</scope>
    <source>
        <strain evidence="2 3">FDL457</strain>
    </source>
</reference>
<feature type="compositionally biased region" description="Low complexity" evidence="1">
    <location>
        <begin position="39"/>
        <end position="54"/>
    </location>
</feature>
<feature type="non-terminal residue" evidence="2">
    <location>
        <position position="1"/>
    </location>
</feature>
<evidence type="ECO:0000313" key="2">
    <source>
        <dbReference type="EMBL" id="RHZ08195.1"/>
    </source>
</evidence>
<dbReference type="Proteomes" id="UP000286510">
    <property type="component" value="Unassembled WGS sequence"/>
</dbReference>
<dbReference type="EMBL" id="QUTF01015922">
    <property type="protein sequence ID" value="RHZ08195.1"/>
    <property type="molecule type" value="Genomic_DNA"/>
</dbReference>
<evidence type="ECO:0000313" key="3">
    <source>
        <dbReference type="Proteomes" id="UP000286510"/>
    </source>
</evidence>
<evidence type="ECO:0000256" key="1">
    <source>
        <dbReference type="SAM" id="MobiDB-lite"/>
    </source>
</evidence>
<gene>
    <name evidence="2" type="ORF">DYB26_013498</name>
</gene>